<dbReference type="RefSeq" id="WP_183557362.1">
    <property type="nucleotide sequence ID" value="NZ_JACHBX010000005.1"/>
</dbReference>
<evidence type="ECO:0000313" key="2">
    <source>
        <dbReference type="Proteomes" id="UP000540787"/>
    </source>
</evidence>
<accession>A0A7X0CGN5</accession>
<dbReference type="AlphaFoldDB" id="A0A7X0CGN5"/>
<proteinExistence type="predicted"/>
<sequence>MSFDIFFNSYERGQPHSFPLSAAESAFQAAIVSREHTGSGLLWQLEYPVLDSPDVPPVVQLNGREYPVVVRDCADVYLTVEIATDAQPMTDGFMVNRPAGHQDFYAALLRLLQTTHSALFWPGNDSLVVGQLESIGHLPEGMVETLGEPFLVNEPQQIIDRIRAS</sequence>
<organism evidence="1 2">
    <name type="scientific">Massilia aurea</name>
    <dbReference type="NCBI Taxonomy" id="373040"/>
    <lineage>
        <taxon>Bacteria</taxon>
        <taxon>Pseudomonadati</taxon>
        <taxon>Pseudomonadota</taxon>
        <taxon>Betaproteobacteria</taxon>
        <taxon>Burkholderiales</taxon>
        <taxon>Oxalobacteraceae</taxon>
        <taxon>Telluria group</taxon>
        <taxon>Massilia</taxon>
    </lineage>
</organism>
<keyword evidence="2" id="KW-1185">Reference proteome</keyword>
<comment type="caution">
    <text evidence="1">The sequence shown here is derived from an EMBL/GenBank/DDBJ whole genome shotgun (WGS) entry which is preliminary data.</text>
</comment>
<name>A0A7X0CGN5_9BURK</name>
<protein>
    <submittedName>
        <fullName evidence="1">Uncharacterized protein</fullName>
    </submittedName>
</protein>
<evidence type="ECO:0000313" key="1">
    <source>
        <dbReference type="EMBL" id="MBB6136199.1"/>
    </source>
</evidence>
<dbReference type="EMBL" id="JACHBX010000005">
    <property type="protein sequence ID" value="MBB6136199.1"/>
    <property type="molecule type" value="Genomic_DNA"/>
</dbReference>
<reference evidence="1 2" key="1">
    <citation type="submission" date="2020-08" db="EMBL/GenBank/DDBJ databases">
        <title>The Agave Microbiome: Exploring the role of microbial communities in plant adaptations to desert environments.</title>
        <authorList>
            <person name="Partida-Martinez L.P."/>
        </authorList>
    </citation>
    <scope>NUCLEOTIDE SEQUENCE [LARGE SCALE GENOMIC DNA]</scope>
    <source>
        <strain evidence="1 2">AT3.2</strain>
    </source>
</reference>
<gene>
    <name evidence="1" type="ORF">HD842_004376</name>
</gene>
<dbReference type="Proteomes" id="UP000540787">
    <property type="component" value="Unassembled WGS sequence"/>
</dbReference>